<organism evidence="9 10">
    <name type="scientific">Kribbella aluminosa</name>
    <dbReference type="NCBI Taxonomy" id="416017"/>
    <lineage>
        <taxon>Bacteria</taxon>
        <taxon>Bacillati</taxon>
        <taxon>Actinomycetota</taxon>
        <taxon>Actinomycetes</taxon>
        <taxon>Propionibacteriales</taxon>
        <taxon>Kribbellaceae</taxon>
        <taxon>Kribbella</taxon>
    </lineage>
</organism>
<dbReference type="PANTHER" id="PTHR30193">
    <property type="entry name" value="ABC TRANSPORTER PERMEASE PROTEIN"/>
    <property type="match status" value="1"/>
</dbReference>
<keyword evidence="2 7" id="KW-0813">Transport</keyword>
<comment type="similarity">
    <text evidence="7">Belongs to the binding-protein-dependent transport system permease family.</text>
</comment>
<dbReference type="InterPro" id="IPR000515">
    <property type="entry name" value="MetI-like"/>
</dbReference>
<dbReference type="Proteomes" id="UP000755585">
    <property type="component" value="Unassembled WGS sequence"/>
</dbReference>
<evidence type="ECO:0000256" key="1">
    <source>
        <dbReference type="ARBA" id="ARBA00004651"/>
    </source>
</evidence>
<evidence type="ECO:0000256" key="3">
    <source>
        <dbReference type="ARBA" id="ARBA00022475"/>
    </source>
</evidence>
<dbReference type="PANTHER" id="PTHR30193:SF37">
    <property type="entry name" value="INNER MEMBRANE ABC TRANSPORTER PERMEASE PROTEIN YCJO"/>
    <property type="match status" value="1"/>
</dbReference>
<protein>
    <submittedName>
        <fullName evidence="9">Raffinose/stachyose/melibiose transport system permease protein</fullName>
    </submittedName>
</protein>
<dbReference type="SUPFAM" id="SSF161098">
    <property type="entry name" value="MetI-like"/>
    <property type="match status" value="1"/>
</dbReference>
<evidence type="ECO:0000256" key="4">
    <source>
        <dbReference type="ARBA" id="ARBA00022692"/>
    </source>
</evidence>
<dbReference type="SUPFAM" id="SSF160964">
    <property type="entry name" value="MalF N-terminal region-like"/>
    <property type="match status" value="1"/>
</dbReference>
<sequence>MVRSPKPTGSPPGEPRRIAYLYILPGFAVYAAFLLYPLLRSVQLSFYDWDGLTLGKWAGFANYQEIISDVGLRAAFGHALVLMLFFAAIPVCVGLVLASVLNRAKVRGLTFFRTVVFLPQVVAMVVVAVAWRRMYAPDGSINDLLRALGLGSLARGWLGDYALALPAVGFIGTWFETGLVTVLLLAGMSRISGSLYEAARLDGAGPVREFFAVTLPSVRGEIAVALTLTVIAALRTFDLVYVTTSGGPGNQTSVPSYEVYHRAFELGRVGSAAAIGVTLTVLILLVSLLINRIGDR</sequence>
<evidence type="ECO:0000256" key="7">
    <source>
        <dbReference type="RuleBase" id="RU363032"/>
    </source>
</evidence>
<dbReference type="CDD" id="cd06261">
    <property type="entry name" value="TM_PBP2"/>
    <property type="match status" value="1"/>
</dbReference>
<evidence type="ECO:0000259" key="8">
    <source>
        <dbReference type="PROSITE" id="PS50928"/>
    </source>
</evidence>
<feature type="transmembrane region" description="Helical" evidence="7">
    <location>
        <begin position="110"/>
        <end position="131"/>
    </location>
</feature>
<feature type="transmembrane region" description="Helical" evidence="7">
    <location>
        <begin position="20"/>
        <end position="39"/>
    </location>
</feature>
<comment type="subcellular location">
    <subcellularLocation>
        <location evidence="1 7">Cell membrane</location>
        <topology evidence="1 7">Multi-pass membrane protein</topology>
    </subcellularLocation>
</comment>
<feature type="transmembrane region" description="Helical" evidence="7">
    <location>
        <begin position="75"/>
        <end position="98"/>
    </location>
</feature>
<proteinExistence type="inferred from homology"/>
<name>A0ABS4UTK9_9ACTN</name>
<evidence type="ECO:0000256" key="2">
    <source>
        <dbReference type="ARBA" id="ARBA00022448"/>
    </source>
</evidence>
<dbReference type="RefSeq" id="WP_209697708.1">
    <property type="nucleotide sequence ID" value="NZ_BAAAVU010000015.1"/>
</dbReference>
<gene>
    <name evidence="9" type="ORF">JOF29_006091</name>
</gene>
<keyword evidence="6 7" id="KW-0472">Membrane</keyword>
<dbReference type="InterPro" id="IPR051393">
    <property type="entry name" value="ABC_transporter_permease"/>
</dbReference>
<keyword evidence="10" id="KW-1185">Reference proteome</keyword>
<evidence type="ECO:0000313" key="10">
    <source>
        <dbReference type="Proteomes" id="UP000755585"/>
    </source>
</evidence>
<comment type="caution">
    <text evidence="9">The sequence shown here is derived from an EMBL/GenBank/DDBJ whole genome shotgun (WGS) entry which is preliminary data.</text>
</comment>
<dbReference type="PROSITE" id="PS50928">
    <property type="entry name" value="ABC_TM1"/>
    <property type="match status" value="1"/>
</dbReference>
<keyword evidence="4 7" id="KW-0812">Transmembrane</keyword>
<accession>A0ABS4UTK9</accession>
<reference evidence="9 10" key="1">
    <citation type="submission" date="2021-03" db="EMBL/GenBank/DDBJ databases">
        <title>Sequencing the genomes of 1000 actinobacteria strains.</title>
        <authorList>
            <person name="Klenk H.-P."/>
        </authorList>
    </citation>
    <scope>NUCLEOTIDE SEQUENCE [LARGE SCALE GENOMIC DNA]</scope>
    <source>
        <strain evidence="9 10">DSM 18824</strain>
    </source>
</reference>
<evidence type="ECO:0000256" key="6">
    <source>
        <dbReference type="ARBA" id="ARBA00023136"/>
    </source>
</evidence>
<feature type="transmembrane region" description="Helical" evidence="7">
    <location>
        <begin position="161"/>
        <end position="186"/>
    </location>
</feature>
<keyword evidence="3" id="KW-1003">Cell membrane</keyword>
<feature type="domain" description="ABC transmembrane type-1" evidence="8">
    <location>
        <begin position="76"/>
        <end position="290"/>
    </location>
</feature>
<feature type="transmembrane region" description="Helical" evidence="7">
    <location>
        <begin position="269"/>
        <end position="290"/>
    </location>
</feature>
<evidence type="ECO:0000256" key="5">
    <source>
        <dbReference type="ARBA" id="ARBA00022989"/>
    </source>
</evidence>
<dbReference type="EMBL" id="JAGINT010000002">
    <property type="protein sequence ID" value="MBP2354981.1"/>
    <property type="molecule type" value="Genomic_DNA"/>
</dbReference>
<keyword evidence="5 7" id="KW-1133">Transmembrane helix</keyword>
<dbReference type="Gene3D" id="1.10.3720.10">
    <property type="entry name" value="MetI-like"/>
    <property type="match status" value="1"/>
</dbReference>
<evidence type="ECO:0000313" key="9">
    <source>
        <dbReference type="EMBL" id="MBP2354981.1"/>
    </source>
</evidence>
<dbReference type="InterPro" id="IPR035906">
    <property type="entry name" value="MetI-like_sf"/>
</dbReference>
<dbReference type="Pfam" id="PF00528">
    <property type="entry name" value="BPD_transp_1"/>
    <property type="match status" value="1"/>
</dbReference>